<sequence length="188" mass="20668">MDAIEALLTRKSSARLIAPAPGHQDLKVMIQAAARAPDHCRLRPWRFLVIEDEARARLGDIFQQALRNRDPEASDAALEKERLKPFRAPMLIVVIAKIDDHPKVPAVEQILSAGAAAQNIMLAAHALGYGGIWRSGKPCFDPIVKAALGAGEMDQIVGFLYLGTAERTPVLPEDSISDYLEIWENQPE</sequence>
<comment type="cofactor">
    <cofactor evidence="8">
        <name>FMN</name>
        <dbReference type="ChEBI" id="CHEBI:58210"/>
    </cofactor>
    <text evidence="8">Binds 1 FMN per subunit.</text>
</comment>
<evidence type="ECO:0000259" key="9">
    <source>
        <dbReference type="Pfam" id="PF00881"/>
    </source>
</evidence>
<keyword evidence="4 7" id="KW-0521">NADP</keyword>
<keyword evidence="2 7" id="KW-0285">Flavoprotein</keyword>
<feature type="domain" description="Nitroreductase" evidence="9">
    <location>
        <begin position="23"/>
        <end position="163"/>
    </location>
</feature>
<evidence type="ECO:0000256" key="3">
    <source>
        <dbReference type="ARBA" id="ARBA00022643"/>
    </source>
</evidence>
<feature type="binding site" evidence="8">
    <location>
        <position position="39"/>
    </location>
    <ligand>
        <name>FMN</name>
        <dbReference type="ChEBI" id="CHEBI:58210"/>
        <note>ligand shared between dimeric partners</note>
    </ligand>
</feature>
<dbReference type="EC" id="1.-.-.-" evidence="7"/>
<evidence type="ECO:0000256" key="1">
    <source>
        <dbReference type="ARBA" id="ARBA00007118"/>
    </source>
</evidence>
<feature type="binding site" description="in other chain" evidence="8">
    <location>
        <begin position="133"/>
        <end position="135"/>
    </location>
    <ligand>
        <name>FMN</name>
        <dbReference type="ChEBI" id="CHEBI:58210"/>
        <note>ligand shared between dimeric partners</note>
    </ligand>
</feature>
<evidence type="ECO:0000256" key="2">
    <source>
        <dbReference type="ARBA" id="ARBA00022630"/>
    </source>
</evidence>
<evidence type="ECO:0000256" key="8">
    <source>
        <dbReference type="PIRSR" id="PIRSR000232-1"/>
    </source>
</evidence>
<dbReference type="AlphaFoldDB" id="A0A845MDN5"/>
<evidence type="ECO:0000256" key="5">
    <source>
        <dbReference type="ARBA" id="ARBA00023002"/>
    </source>
</evidence>
<feature type="binding site" evidence="8">
    <location>
        <position position="35"/>
    </location>
    <ligand>
        <name>FMN</name>
        <dbReference type="ChEBI" id="CHEBI:58210"/>
        <note>ligand shared between dimeric partners</note>
    </ligand>
</feature>
<dbReference type="SUPFAM" id="SSF55469">
    <property type="entry name" value="FMN-dependent nitroreductase-like"/>
    <property type="match status" value="1"/>
</dbReference>
<evidence type="ECO:0000313" key="10">
    <source>
        <dbReference type="EMBL" id="MZR21999.1"/>
    </source>
</evidence>
<dbReference type="Proteomes" id="UP000445696">
    <property type="component" value="Unassembled WGS sequence"/>
</dbReference>
<comment type="caution">
    <text evidence="10">The sequence shown here is derived from an EMBL/GenBank/DDBJ whole genome shotgun (WGS) entry which is preliminary data.</text>
</comment>
<dbReference type="GO" id="GO:0016491">
    <property type="term" value="F:oxidoreductase activity"/>
    <property type="evidence" value="ECO:0007669"/>
    <property type="project" value="UniProtKB-UniRule"/>
</dbReference>
<proteinExistence type="inferred from homology"/>
<dbReference type="PIRSF" id="PIRSF000232">
    <property type="entry name" value="YdjA"/>
    <property type="match status" value="1"/>
</dbReference>
<dbReference type="InterPro" id="IPR026021">
    <property type="entry name" value="YdjA-like"/>
</dbReference>
<dbReference type="InterPro" id="IPR000415">
    <property type="entry name" value="Nitroreductase-like"/>
</dbReference>
<dbReference type="Gene3D" id="3.40.109.10">
    <property type="entry name" value="NADH Oxidase"/>
    <property type="match status" value="1"/>
</dbReference>
<name>A0A845MDN5_9PROT</name>
<dbReference type="OrthoDB" id="9804207at2"/>
<evidence type="ECO:0000256" key="7">
    <source>
        <dbReference type="PIRNR" id="PIRNR000232"/>
    </source>
</evidence>
<evidence type="ECO:0000256" key="4">
    <source>
        <dbReference type="ARBA" id="ARBA00022857"/>
    </source>
</evidence>
<evidence type="ECO:0000313" key="11">
    <source>
        <dbReference type="Proteomes" id="UP000445696"/>
    </source>
</evidence>
<feature type="binding site" description="in other chain" evidence="8">
    <location>
        <begin position="10"/>
        <end position="12"/>
    </location>
    <ligand>
        <name>FMN</name>
        <dbReference type="ChEBI" id="CHEBI:58210"/>
        <note>ligand shared between dimeric partners</note>
    </ligand>
</feature>
<dbReference type="PANTHER" id="PTHR43821">
    <property type="entry name" value="NAD(P)H NITROREDUCTASE YDJA-RELATED"/>
    <property type="match status" value="1"/>
</dbReference>
<gene>
    <name evidence="10" type="ORF">GQF03_06615</name>
</gene>
<dbReference type="EMBL" id="WTVA01000002">
    <property type="protein sequence ID" value="MZR21999.1"/>
    <property type="molecule type" value="Genomic_DNA"/>
</dbReference>
<keyword evidence="3 7" id="KW-0288">FMN</keyword>
<dbReference type="InterPro" id="IPR052530">
    <property type="entry name" value="NAD(P)H_nitroreductase"/>
</dbReference>
<protein>
    <recommendedName>
        <fullName evidence="7">Putative NAD(P)H nitroreductase</fullName>
        <ecNumber evidence="7">1.-.-.-</ecNumber>
    </recommendedName>
</protein>
<keyword evidence="6 7" id="KW-0520">NAD</keyword>
<accession>A0A845MDN5</accession>
<organism evidence="10 11">
    <name type="scientific">Sneathiella chungangensis</name>
    <dbReference type="NCBI Taxonomy" id="1418234"/>
    <lineage>
        <taxon>Bacteria</taxon>
        <taxon>Pseudomonadati</taxon>
        <taxon>Pseudomonadota</taxon>
        <taxon>Alphaproteobacteria</taxon>
        <taxon>Sneathiellales</taxon>
        <taxon>Sneathiellaceae</taxon>
        <taxon>Sneathiella</taxon>
    </lineage>
</organism>
<dbReference type="InterPro" id="IPR029479">
    <property type="entry name" value="Nitroreductase"/>
</dbReference>
<dbReference type="Pfam" id="PF00881">
    <property type="entry name" value="Nitroreductase"/>
    <property type="match status" value="1"/>
</dbReference>
<keyword evidence="11" id="KW-1185">Reference proteome</keyword>
<dbReference type="CDD" id="cd02135">
    <property type="entry name" value="YdjA-like"/>
    <property type="match status" value="1"/>
</dbReference>
<dbReference type="RefSeq" id="WP_161338421.1">
    <property type="nucleotide sequence ID" value="NZ_JBHSDG010000006.1"/>
</dbReference>
<dbReference type="PANTHER" id="PTHR43821:SF1">
    <property type="entry name" value="NAD(P)H NITROREDUCTASE YDJA-RELATED"/>
    <property type="match status" value="1"/>
</dbReference>
<keyword evidence="5 7" id="KW-0560">Oxidoreductase</keyword>
<dbReference type="NCBIfam" id="NF008088">
    <property type="entry name" value="PRK10828.1"/>
    <property type="match status" value="1"/>
</dbReference>
<comment type="similarity">
    <text evidence="1 7">Belongs to the nitroreductase family.</text>
</comment>
<evidence type="ECO:0000256" key="6">
    <source>
        <dbReference type="ARBA" id="ARBA00023027"/>
    </source>
</evidence>
<reference evidence="10 11" key="1">
    <citation type="journal article" date="2014" name="Int. J. Syst. Evol. Microbiol.">
        <title>Sneathiella chungangensis sp. nov., isolated from a marine sand, and emended description of the genus Sneathiella.</title>
        <authorList>
            <person name="Siamphan C."/>
            <person name="Kim H."/>
            <person name="Lee J.S."/>
            <person name="Kim W."/>
        </authorList>
    </citation>
    <scope>NUCLEOTIDE SEQUENCE [LARGE SCALE GENOMIC DNA]</scope>
    <source>
        <strain evidence="10 11">KCTC 32476</strain>
    </source>
</reference>